<comment type="similarity">
    <text evidence="1">Belongs to the 4-hydroxybenzoyl-CoA thioesterase family.</text>
</comment>
<dbReference type="Pfam" id="PF13279">
    <property type="entry name" value="4HBT_2"/>
    <property type="match status" value="1"/>
</dbReference>
<dbReference type="GO" id="GO:0047617">
    <property type="term" value="F:fatty acyl-CoA hydrolase activity"/>
    <property type="evidence" value="ECO:0007669"/>
    <property type="project" value="TreeGrafter"/>
</dbReference>
<evidence type="ECO:0000313" key="4">
    <source>
        <dbReference type="EMBL" id="TWT49411.1"/>
    </source>
</evidence>
<evidence type="ECO:0000313" key="5">
    <source>
        <dbReference type="Proteomes" id="UP000316598"/>
    </source>
</evidence>
<evidence type="ECO:0000256" key="3">
    <source>
        <dbReference type="SAM" id="MobiDB-lite"/>
    </source>
</evidence>
<organism evidence="4 5">
    <name type="scientific">Rubripirellula amarantea</name>
    <dbReference type="NCBI Taxonomy" id="2527999"/>
    <lineage>
        <taxon>Bacteria</taxon>
        <taxon>Pseudomonadati</taxon>
        <taxon>Planctomycetota</taxon>
        <taxon>Planctomycetia</taxon>
        <taxon>Pirellulales</taxon>
        <taxon>Pirellulaceae</taxon>
        <taxon>Rubripirellula</taxon>
    </lineage>
</organism>
<dbReference type="InterPro" id="IPR006684">
    <property type="entry name" value="YbgC/YbaW"/>
</dbReference>
<evidence type="ECO:0000256" key="2">
    <source>
        <dbReference type="ARBA" id="ARBA00022801"/>
    </source>
</evidence>
<dbReference type="CDD" id="cd00586">
    <property type="entry name" value="4HBT"/>
    <property type="match status" value="1"/>
</dbReference>
<feature type="region of interest" description="Disordered" evidence="3">
    <location>
        <begin position="1"/>
        <end position="42"/>
    </location>
</feature>
<name>A0A5C5WH23_9BACT</name>
<dbReference type="NCBIfam" id="TIGR00051">
    <property type="entry name" value="YbgC/FadM family acyl-CoA thioesterase"/>
    <property type="match status" value="1"/>
</dbReference>
<keyword evidence="2 4" id="KW-0378">Hydrolase</keyword>
<comment type="caution">
    <text evidence="4">The sequence shown here is derived from an EMBL/GenBank/DDBJ whole genome shotgun (WGS) entry which is preliminary data.</text>
</comment>
<dbReference type="PANTHER" id="PTHR31793">
    <property type="entry name" value="4-HYDROXYBENZOYL-COA THIOESTERASE FAMILY MEMBER"/>
    <property type="match status" value="1"/>
</dbReference>
<keyword evidence="5" id="KW-1185">Reference proteome</keyword>
<dbReference type="PANTHER" id="PTHR31793:SF37">
    <property type="entry name" value="ACYL-COA THIOESTER HYDROLASE YBGC"/>
    <property type="match status" value="1"/>
</dbReference>
<dbReference type="Gene3D" id="3.10.129.10">
    <property type="entry name" value="Hotdog Thioesterase"/>
    <property type="match status" value="1"/>
</dbReference>
<dbReference type="SUPFAM" id="SSF54637">
    <property type="entry name" value="Thioesterase/thiol ester dehydrase-isomerase"/>
    <property type="match status" value="1"/>
</dbReference>
<evidence type="ECO:0000256" key="1">
    <source>
        <dbReference type="ARBA" id="ARBA00005953"/>
    </source>
</evidence>
<dbReference type="AlphaFoldDB" id="A0A5C5WH23"/>
<gene>
    <name evidence="4" type="primary">ybgC_2</name>
    <name evidence="4" type="ORF">Pla22_46070</name>
</gene>
<dbReference type="InterPro" id="IPR029069">
    <property type="entry name" value="HotDog_dom_sf"/>
</dbReference>
<accession>A0A5C5WH23</accession>
<protein>
    <submittedName>
        <fullName evidence="4">Acyl-CoA thioester hydrolase YbgC</fullName>
        <ecNumber evidence="4">3.1.2.-</ecNumber>
    </submittedName>
</protein>
<dbReference type="EC" id="3.1.2.-" evidence="4"/>
<feature type="compositionally biased region" description="Polar residues" evidence="3">
    <location>
        <begin position="26"/>
        <end position="39"/>
    </location>
</feature>
<sequence>MSSLSGIGHRPRPKHLPAESLRLDDQSGQTDSPINNSDLPVNADDHEVPADFDLWRFEHTFRVNYYETDGQRRVHHSNYLNYFERGRVEMLRAAGISYKSLEDAGSMLVVSEMNVRYLAAAEFDDVLTLRVNVLDVRKVRIRHSYQILRGEELVVEAESTIACVNHEGKPNKLPAVFLEQWKAR</sequence>
<reference evidence="4 5" key="1">
    <citation type="submission" date="2019-02" db="EMBL/GenBank/DDBJ databases">
        <title>Deep-cultivation of Planctomycetes and their phenomic and genomic characterization uncovers novel biology.</title>
        <authorList>
            <person name="Wiegand S."/>
            <person name="Jogler M."/>
            <person name="Boedeker C."/>
            <person name="Pinto D."/>
            <person name="Vollmers J."/>
            <person name="Rivas-Marin E."/>
            <person name="Kohn T."/>
            <person name="Peeters S.H."/>
            <person name="Heuer A."/>
            <person name="Rast P."/>
            <person name="Oberbeckmann S."/>
            <person name="Bunk B."/>
            <person name="Jeske O."/>
            <person name="Meyerdierks A."/>
            <person name="Storesund J.E."/>
            <person name="Kallscheuer N."/>
            <person name="Luecker S."/>
            <person name="Lage O.M."/>
            <person name="Pohl T."/>
            <person name="Merkel B.J."/>
            <person name="Hornburger P."/>
            <person name="Mueller R.-W."/>
            <person name="Bruemmer F."/>
            <person name="Labrenz M."/>
            <person name="Spormann A.M."/>
            <person name="Op Den Camp H."/>
            <person name="Overmann J."/>
            <person name="Amann R."/>
            <person name="Jetten M.S.M."/>
            <person name="Mascher T."/>
            <person name="Medema M.H."/>
            <person name="Devos D.P."/>
            <person name="Kaster A.-K."/>
            <person name="Ovreas L."/>
            <person name="Rohde M."/>
            <person name="Galperin M.Y."/>
            <person name="Jogler C."/>
        </authorList>
    </citation>
    <scope>NUCLEOTIDE SEQUENCE [LARGE SCALE GENOMIC DNA]</scope>
    <source>
        <strain evidence="4 5">Pla22</strain>
    </source>
</reference>
<dbReference type="Proteomes" id="UP000316598">
    <property type="component" value="Unassembled WGS sequence"/>
</dbReference>
<dbReference type="EMBL" id="SJPI01000003">
    <property type="protein sequence ID" value="TWT49411.1"/>
    <property type="molecule type" value="Genomic_DNA"/>
</dbReference>
<dbReference type="OrthoDB" id="9800856at2"/>
<proteinExistence type="inferred from homology"/>
<dbReference type="InterPro" id="IPR050563">
    <property type="entry name" value="4-hydroxybenzoyl-CoA_TE"/>
</dbReference>